<dbReference type="EMBL" id="FQZL01000022">
    <property type="protein sequence ID" value="SHJ47088.1"/>
    <property type="molecule type" value="Genomic_DNA"/>
</dbReference>
<proteinExistence type="predicted"/>
<sequence>MIIRVGLGSCGIASGGRKVIAALEAKREELGLDYKIETTGCI</sequence>
<reference evidence="1 2" key="1">
    <citation type="submission" date="2016-11" db="EMBL/GenBank/DDBJ databases">
        <authorList>
            <person name="Jaros S."/>
            <person name="Januszkiewicz K."/>
            <person name="Wedrychowicz H."/>
        </authorList>
    </citation>
    <scope>NUCLEOTIDE SEQUENCE [LARGE SCALE GENOMIC DNA]</scope>
    <source>
        <strain evidence="1 2">DSM 17477</strain>
    </source>
</reference>
<protein>
    <submittedName>
        <fullName evidence="1">NADH-quinone oxidoreductase subunit F</fullName>
    </submittedName>
</protein>
<gene>
    <name evidence="1" type="ORF">SAMN02745751_02635</name>
</gene>
<accession>A0A1M6JK52</accession>
<organism evidence="1 2">
    <name type="scientific">Dethiosulfatibacter aminovorans DSM 17477</name>
    <dbReference type="NCBI Taxonomy" id="1121476"/>
    <lineage>
        <taxon>Bacteria</taxon>
        <taxon>Bacillati</taxon>
        <taxon>Bacillota</taxon>
        <taxon>Tissierellia</taxon>
        <taxon>Dethiosulfatibacter</taxon>
    </lineage>
</organism>
<dbReference type="AlphaFoldDB" id="A0A1M6JK52"/>
<dbReference type="CDD" id="cd02980">
    <property type="entry name" value="TRX_Fd_family"/>
    <property type="match status" value="1"/>
</dbReference>
<dbReference type="Proteomes" id="UP000184052">
    <property type="component" value="Unassembled WGS sequence"/>
</dbReference>
<dbReference type="OrthoDB" id="7060861at2"/>
<keyword evidence="2" id="KW-1185">Reference proteome</keyword>
<evidence type="ECO:0000313" key="2">
    <source>
        <dbReference type="Proteomes" id="UP000184052"/>
    </source>
</evidence>
<feature type="non-terminal residue" evidence="1">
    <location>
        <position position="42"/>
    </location>
</feature>
<name>A0A1M6JK52_9FIRM</name>
<evidence type="ECO:0000313" key="1">
    <source>
        <dbReference type="EMBL" id="SHJ47088.1"/>
    </source>
</evidence>